<keyword evidence="3" id="KW-0493">Microtubule</keyword>
<gene>
    <name evidence="12" type="primary">KIP1</name>
    <name evidence="12" type="ORF">C6P45_001105</name>
</gene>
<organism evidence="12 13">
    <name type="scientific">Maudiozyma exigua</name>
    <name type="common">Yeast</name>
    <name type="synonym">Kazachstania exigua</name>
    <dbReference type="NCBI Taxonomy" id="34358"/>
    <lineage>
        <taxon>Eukaryota</taxon>
        <taxon>Fungi</taxon>
        <taxon>Dikarya</taxon>
        <taxon>Ascomycota</taxon>
        <taxon>Saccharomycotina</taxon>
        <taxon>Saccharomycetes</taxon>
        <taxon>Saccharomycetales</taxon>
        <taxon>Saccharomycetaceae</taxon>
        <taxon>Maudiozyma</taxon>
    </lineage>
</organism>
<feature type="compositionally biased region" description="Low complexity" evidence="10">
    <location>
        <begin position="51"/>
        <end position="61"/>
    </location>
</feature>
<dbReference type="GO" id="GO:0072686">
    <property type="term" value="C:mitotic spindle"/>
    <property type="evidence" value="ECO:0007669"/>
    <property type="project" value="TreeGrafter"/>
</dbReference>
<feature type="compositionally biased region" description="Polar residues" evidence="10">
    <location>
        <begin position="1"/>
        <end position="22"/>
    </location>
</feature>
<dbReference type="InterPro" id="IPR019821">
    <property type="entry name" value="Kinesin_motor_CS"/>
</dbReference>
<comment type="subcellular location">
    <subcellularLocation>
        <location evidence="1">Cytoplasm</location>
        <location evidence="1">Cytoskeleton</location>
    </subcellularLocation>
</comment>
<evidence type="ECO:0000256" key="1">
    <source>
        <dbReference type="ARBA" id="ARBA00004245"/>
    </source>
</evidence>
<feature type="compositionally biased region" description="Low complexity" evidence="10">
    <location>
        <begin position="32"/>
        <end position="44"/>
    </location>
</feature>
<comment type="similarity">
    <text evidence="8">Belongs to the TRAFAC class myosin-kinesin ATPase superfamily. Kinesin family.</text>
</comment>
<feature type="coiled-coil region" evidence="9">
    <location>
        <begin position="501"/>
        <end position="589"/>
    </location>
</feature>
<evidence type="ECO:0000259" key="11">
    <source>
        <dbReference type="PROSITE" id="PS50067"/>
    </source>
</evidence>
<feature type="region of interest" description="Disordered" evidence="10">
    <location>
        <begin position="1182"/>
        <end position="1218"/>
    </location>
</feature>
<dbReference type="InterPro" id="IPR001752">
    <property type="entry name" value="Kinesin_motor_dom"/>
</dbReference>
<dbReference type="OrthoDB" id="3176171at2759"/>
<dbReference type="EMBL" id="PUHR01000146">
    <property type="protein sequence ID" value="KAG0662364.1"/>
    <property type="molecule type" value="Genomic_DNA"/>
</dbReference>
<keyword evidence="6 8" id="KW-0505">Motor protein</keyword>
<feature type="region of interest" description="Disordered" evidence="10">
    <location>
        <begin position="1"/>
        <end position="63"/>
    </location>
</feature>
<evidence type="ECO:0000256" key="2">
    <source>
        <dbReference type="ARBA" id="ARBA00022490"/>
    </source>
</evidence>
<accession>A0A9P7B720</accession>
<sequence length="1218" mass="138012">MSFQRRSASSTNRSVKTSTPSTIRRDARRRTVSGSTTNGSSNRTKSVSYSNNTQKNMTNNNELSSNIQVYVRCRSRNQREIDEKSSVVISTMGPNGKEVMLSSPTSSGSLSYPKKTYMFDQVFGAESDQNLVFDVTTKNYIQEMMDGYNCTVFAYGQTGTGKTYTMSGDINILGDVESQDKILLGEHAGIIPRVLVDLFQRLPNETNNDYSVKVSFLELYNEKLTDLLASGESEEETIRIFDNNNSNGNNHMHQGNMNSMTKNGTISSTSTGSSISGQKSKSHNNNSSSNHHSSSHDSNNMSNSHHPKVNNKNISNSAIIVKGMEEIYIKSAYEGLQLLTEGSLKRKVAATKCNDLSSRSHTIFTITTHITKTDPISGEQYVKIGKLNLVDLAGSENINRSGAENIRAQEAGLINKSLLTLGRVINALVDYSQHVPYRESKLTRLLQDSLGGRTKTCIIATISPAKISSEETVSTLEYATRAKSIKNTPQVNQSMSKDVCLNEYVHEIERLRHELRTSRQKDGIYVSQDQYDLFESNEILLQEQKMRIHNMEEQTTRFKQEYVKQTAISKDLELKLKDSETTIQGLQDQKLKLMDVFASYETSNKEFIKEAQEVHTINLTLMEKISTERDNYYTESKDYYTQILSTNNIITEQKKRLDDLEHNIREYNNRFNAIITEFHHNLSEDTIALKENIHKETDINFDDLSTSFTNTATVIYSQLAQLTEKKENMISDPYKAHRVIIESCLRDITKSLDNYQQILETQNNDTSVQVIDNLGRLNSEIMKDSDLTSQIIIRQRQKLLMLENKIQDERKHSTLLNEKLDTLTKYFDEYITKEKNNLYEILSDTFQTFRMKQAELDKHFLHKTKSEIVLLQQNNNENLNKHLGSFKRGSIEAFDHVSTRISNNKSHINELINKNGIEISKSIAQIPIQSAFEEIQTKLNSSCSTETSQGLYQLLTDLRDESQKSNIYTTNLIKQNIDSIGNSIVEDNNLKRAAFDNVELEVDQFEVKINEEYQKRTQNITNNQTKELSAYSDSIGNTANILSKNIRASTLGNSEEDNGTVTAVKMSTLPRFKKPSNYSLYDDLKCNNNKDFTNFEGLSLDNISPVHLSLSTIKYNPSTPVPVPDQPLPLPKVLMPRSVNTKATRSGTVPAILKQSSSRVTSPLKPNNLKRRFTLEPVDGALLEEESKENRPPIESGFDIKKVRLDPDMPELKGEENK</sequence>
<evidence type="ECO:0000256" key="7">
    <source>
        <dbReference type="ARBA" id="ARBA00023212"/>
    </source>
</evidence>
<feature type="region of interest" description="Disordered" evidence="10">
    <location>
        <begin position="241"/>
        <end position="311"/>
    </location>
</feature>
<evidence type="ECO:0000256" key="4">
    <source>
        <dbReference type="ARBA" id="ARBA00022741"/>
    </source>
</evidence>
<dbReference type="GO" id="GO:0005524">
    <property type="term" value="F:ATP binding"/>
    <property type="evidence" value="ECO:0007669"/>
    <property type="project" value="UniProtKB-UniRule"/>
</dbReference>
<feature type="coiled-coil region" evidence="9">
    <location>
        <begin position="650"/>
        <end position="677"/>
    </location>
</feature>
<comment type="caution">
    <text evidence="12">The sequence shown here is derived from an EMBL/GenBank/DDBJ whole genome shotgun (WGS) entry which is preliminary data.</text>
</comment>
<evidence type="ECO:0000256" key="3">
    <source>
        <dbReference type="ARBA" id="ARBA00022701"/>
    </source>
</evidence>
<dbReference type="PANTHER" id="PTHR47970">
    <property type="entry name" value="KINESIN-LIKE PROTEIN KIF11"/>
    <property type="match status" value="1"/>
</dbReference>
<feature type="compositionally biased region" description="Basic and acidic residues" evidence="10">
    <location>
        <begin position="1188"/>
        <end position="1218"/>
    </location>
</feature>
<evidence type="ECO:0000256" key="10">
    <source>
        <dbReference type="SAM" id="MobiDB-lite"/>
    </source>
</evidence>
<evidence type="ECO:0000313" key="13">
    <source>
        <dbReference type="Proteomes" id="UP000750334"/>
    </source>
</evidence>
<dbReference type="Pfam" id="PF00225">
    <property type="entry name" value="Kinesin"/>
    <property type="match status" value="2"/>
</dbReference>
<keyword evidence="7" id="KW-0206">Cytoskeleton</keyword>
<keyword evidence="4 8" id="KW-0547">Nucleotide-binding</keyword>
<dbReference type="GO" id="GO:0000073">
    <property type="term" value="P:initial mitotic spindle pole body separation"/>
    <property type="evidence" value="ECO:0007669"/>
    <property type="project" value="TreeGrafter"/>
</dbReference>
<dbReference type="GO" id="GO:0007018">
    <property type="term" value="P:microtubule-based movement"/>
    <property type="evidence" value="ECO:0007669"/>
    <property type="project" value="InterPro"/>
</dbReference>
<protein>
    <submittedName>
        <fullName evidence="12">Kinesin- motor protein</fullName>
    </submittedName>
</protein>
<dbReference type="Gene3D" id="3.40.850.10">
    <property type="entry name" value="Kinesin motor domain"/>
    <property type="match status" value="1"/>
</dbReference>
<dbReference type="Proteomes" id="UP000750334">
    <property type="component" value="Unassembled WGS sequence"/>
</dbReference>
<reference evidence="12 13" key="1">
    <citation type="submission" date="2020-11" db="EMBL/GenBank/DDBJ databases">
        <title>Kefir isolates.</title>
        <authorList>
            <person name="Marcisauskas S."/>
            <person name="Kim Y."/>
            <person name="Blasche S."/>
        </authorList>
    </citation>
    <scope>NUCLEOTIDE SEQUENCE [LARGE SCALE GENOMIC DNA]</scope>
    <source>
        <strain evidence="12 13">OG2</strain>
    </source>
</reference>
<dbReference type="PRINTS" id="PR00380">
    <property type="entry name" value="KINESINHEAVY"/>
</dbReference>
<dbReference type="InterPro" id="IPR047149">
    <property type="entry name" value="KIF11-like"/>
</dbReference>
<dbReference type="PROSITE" id="PS50067">
    <property type="entry name" value="KINESIN_MOTOR_2"/>
    <property type="match status" value="1"/>
</dbReference>
<dbReference type="AlphaFoldDB" id="A0A9P7B720"/>
<proteinExistence type="inferred from homology"/>
<dbReference type="PANTHER" id="PTHR47970:SF19">
    <property type="entry name" value="KINESIN-LIKE PROTEIN KIP1"/>
    <property type="match status" value="1"/>
</dbReference>
<evidence type="ECO:0000256" key="5">
    <source>
        <dbReference type="ARBA" id="ARBA00022840"/>
    </source>
</evidence>
<keyword evidence="2" id="KW-0963">Cytoplasm</keyword>
<name>A0A9P7B720_MAUEX</name>
<evidence type="ECO:0000256" key="8">
    <source>
        <dbReference type="PROSITE-ProRule" id="PRU00283"/>
    </source>
</evidence>
<feature type="compositionally biased region" description="Low complexity" evidence="10">
    <location>
        <begin position="243"/>
        <end position="304"/>
    </location>
</feature>
<dbReference type="GO" id="GO:0008574">
    <property type="term" value="F:plus-end-directed microtubule motor activity"/>
    <property type="evidence" value="ECO:0007669"/>
    <property type="project" value="TreeGrafter"/>
</dbReference>
<dbReference type="PROSITE" id="PS00411">
    <property type="entry name" value="KINESIN_MOTOR_1"/>
    <property type="match status" value="1"/>
</dbReference>
<evidence type="ECO:0000256" key="6">
    <source>
        <dbReference type="ARBA" id="ARBA00023175"/>
    </source>
</evidence>
<dbReference type="InterPro" id="IPR027417">
    <property type="entry name" value="P-loop_NTPase"/>
</dbReference>
<dbReference type="GO" id="GO:0008017">
    <property type="term" value="F:microtubule binding"/>
    <property type="evidence" value="ECO:0007669"/>
    <property type="project" value="InterPro"/>
</dbReference>
<feature type="domain" description="Kinesin motor" evidence="11">
    <location>
        <begin position="66"/>
        <end position="485"/>
    </location>
</feature>
<evidence type="ECO:0000256" key="9">
    <source>
        <dbReference type="SAM" id="Coils"/>
    </source>
</evidence>
<dbReference type="GO" id="GO:0005876">
    <property type="term" value="C:spindle microtubule"/>
    <property type="evidence" value="ECO:0007669"/>
    <property type="project" value="TreeGrafter"/>
</dbReference>
<evidence type="ECO:0000313" key="12">
    <source>
        <dbReference type="EMBL" id="KAG0662364.1"/>
    </source>
</evidence>
<keyword evidence="13" id="KW-1185">Reference proteome</keyword>
<dbReference type="GO" id="GO:0005634">
    <property type="term" value="C:nucleus"/>
    <property type="evidence" value="ECO:0007669"/>
    <property type="project" value="TreeGrafter"/>
</dbReference>
<dbReference type="InterPro" id="IPR036961">
    <property type="entry name" value="Kinesin_motor_dom_sf"/>
</dbReference>
<keyword evidence="9" id="KW-0175">Coiled coil</keyword>
<dbReference type="SUPFAM" id="SSF52540">
    <property type="entry name" value="P-loop containing nucleoside triphosphate hydrolases"/>
    <property type="match status" value="1"/>
</dbReference>
<keyword evidence="5 8" id="KW-0067">ATP-binding</keyword>
<feature type="binding site" evidence="8">
    <location>
        <begin position="156"/>
        <end position="163"/>
    </location>
    <ligand>
        <name>ATP</name>
        <dbReference type="ChEBI" id="CHEBI:30616"/>
    </ligand>
</feature>
<dbReference type="SMART" id="SM00129">
    <property type="entry name" value="KISc"/>
    <property type="match status" value="1"/>
</dbReference>